<dbReference type="GO" id="GO:0004879">
    <property type="term" value="F:nuclear receptor activity"/>
    <property type="evidence" value="ECO:0007669"/>
    <property type="project" value="TreeGrafter"/>
</dbReference>
<evidence type="ECO:0000313" key="13">
    <source>
        <dbReference type="Proteomes" id="UP000663852"/>
    </source>
</evidence>
<dbReference type="Proteomes" id="UP000663852">
    <property type="component" value="Unassembled WGS sequence"/>
</dbReference>
<dbReference type="EMBL" id="CAJNOR010000010">
    <property type="protein sequence ID" value="CAF0749936.1"/>
    <property type="molecule type" value="Genomic_DNA"/>
</dbReference>
<dbReference type="SMART" id="SM00399">
    <property type="entry name" value="ZnF_C4"/>
    <property type="match status" value="1"/>
</dbReference>
<keyword evidence="1" id="KW-0479">Metal-binding</keyword>
<evidence type="ECO:0000313" key="10">
    <source>
        <dbReference type="EMBL" id="CAF0749936.1"/>
    </source>
</evidence>
<dbReference type="SUPFAM" id="SSF57716">
    <property type="entry name" value="Glucocorticoid receptor-like (DNA-binding domain)"/>
    <property type="match status" value="1"/>
</dbReference>
<feature type="domain" description="Nuclear receptor" evidence="9">
    <location>
        <begin position="1"/>
        <end position="76"/>
    </location>
</feature>
<dbReference type="Gene3D" id="3.30.50.10">
    <property type="entry name" value="Erythroid Transcription Factor GATA-1, subunit A"/>
    <property type="match status" value="1"/>
</dbReference>
<proteinExistence type="predicted"/>
<dbReference type="InterPro" id="IPR001628">
    <property type="entry name" value="Znf_hrmn_rcpt"/>
</dbReference>
<dbReference type="PANTHER" id="PTHR24082">
    <property type="entry name" value="NUCLEAR HORMONE RECEPTOR"/>
    <property type="match status" value="1"/>
</dbReference>
<evidence type="ECO:0000256" key="5">
    <source>
        <dbReference type="ARBA" id="ARBA00023125"/>
    </source>
</evidence>
<evidence type="ECO:0000313" key="11">
    <source>
        <dbReference type="EMBL" id="CAF1515883.1"/>
    </source>
</evidence>
<organism evidence="11 13">
    <name type="scientific">Adineta ricciae</name>
    <name type="common">Rotifer</name>
    <dbReference type="NCBI Taxonomy" id="249248"/>
    <lineage>
        <taxon>Eukaryota</taxon>
        <taxon>Metazoa</taxon>
        <taxon>Spiralia</taxon>
        <taxon>Gnathifera</taxon>
        <taxon>Rotifera</taxon>
        <taxon>Eurotatoria</taxon>
        <taxon>Bdelloidea</taxon>
        <taxon>Adinetida</taxon>
        <taxon>Adinetidae</taxon>
        <taxon>Adineta</taxon>
    </lineage>
</organism>
<evidence type="ECO:0000256" key="2">
    <source>
        <dbReference type="ARBA" id="ARBA00022771"/>
    </source>
</evidence>
<evidence type="ECO:0000256" key="7">
    <source>
        <dbReference type="ARBA" id="ARBA00023170"/>
    </source>
</evidence>
<dbReference type="AlphaFoldDB" id="A0A815U7C3"/>
<dbReference type="Proteomes" id="UP000663828">
    <property type="component" value="Unassembled WGS sequence"/>
</dbReference>
<dbReference type="InterPro" id="IPR050234">
    <property type="entry name" value="Nuclear_hormone_rcpt_NR1"/>
</dbReference>
<accession>A0A815U7C3</accession>
<keyword evidence="12" id="KW-1185">Reference proteome</keyword>
<keyword evidence="2" id="KW-0863">Zinc-finger</keyword>
<name>A0A815U7C3_ADIRI</name>
<evidence type="ECO:0000256" key="3">
    <source>
        <dbReference type="ARBA" id="ARBA00022833"/>
    </source>
</evidence>
<keyword evidence="3" id="KW-0862">Zinc</keyword>
<protein>
    <recommendedName>
        <fullName evidence="9">Nuclear receptor domain-containing protein</fullName>
    </recommendedName>
</protein>
<reference evidence="11" key="1">
    <citation type="submission" date="2021-02" db="EMBL/GenBank/DDBJ databases">
        <authorList>
            <person name="Nowell W R."/>
        </authorList>
    </citation>
    <scope>NUCLEOTIDE SEQUENCE</scope>
</reference>
<dbReference type="PROSITE" id="PS51030">
    <property type="entry name" value="NUCLEAR_REC_DBD_2"/>
    <property type="match status" value="1"/>
</dbReference>
<keyword evidence="6" id="KW-0804">Transcription</keyword>
<keyword evidence="7" id="KW-0675">Receptor</keyword>
<dbReference type="OrthoDB" id="10018779at2759"/>
<evidence type="ECO:0000256" key="1">
    <source>
        <dbReference type="ARBA" id="ARBA00022723"/>
    </source>
</evidence>
<evidence type="ECO:0000256" key="8">
    <source>
        <dbReference type="ARBA" id="ARBA00023242"/>
    </source>
</evidence>
<dbReference type="GO" id="GO:0000978">
    <property type="term" value="F:RNA polymerase II cis-regulatory region sequence-specific DNA binding"/>
    <property type="evidence" value="ECO:0007669"/>
    <property type="project" value="TreeGrafter"/>
</dbReference>
<dbReference type="InterPro" id="IPR013088">
    <property type="entry name" value="Znf_NHR/GATA"/>
</dbReference>
<dbReference type="PRINTS" id="PR00047">
    <property type="entry name" value="STROIDFINGER"/>
</dbReference>
<dbReference type="Pfam" id="PF00105">
    <property type="entry name" value="zf-C4"/>
    <property type="match status" value="1"/>
</dbReference>
<dbReference type="EMBL" id="CAJNOJ010000730">
    <property type="protein sequence ID" value="CAF1515883.1"/>
    <property type="molecule type" value="Genomic_DNA"/>
</dbReference>
<keyword evidence="8" id="KW-0539">Nucleus</keyword>
<evidence type="ECO:0000313" key="12">
    <source>
        <dbReference type="Proteomes" id="UP000663828"/>
    </source>
</evidence>
<comment type="caution">
    <text evidence="11">The sequence shown here is derived from an EMBL/GenBank/DDBJ whole genome shotgun (WGS) entry which is preliminary data.</text>
</comment>
<evidence type="ECO:0000256" key="4">
    <source>
        <dbReference type="ARBA" id="ARBA00023015"/>
    </source>
</evidence>
<evidence type="ECO:0000256" key="6">
    <source>
        <dbReference type="ARBA" id="ARBA00023163"/>
    </source>
</evidence>
<gene>
    <name evidence="11" type="ORF">EDS130_LOCUS43552</name>
    <name evidence="10" type="ORF">XAT740_LOCUS363</name>
</gene>
<dbReference type="GO" id="GO:0008270">
    <property type="term" value="F:zinc ion binding"/>
    <property type="evidence" value="ECO:0007669"/>
    <property type="project" value="UniProtKB-KW"/>
</dbReference>
<keyword evidence="5" id="KW-0238">DNA-binding</keyword>
<dbReference type="PANTHER" id="PTHR24082:SF283">
    <property type="entry name" value="NUCLEAR HORMONE RECEPTOR HR96"/>
    <property type="match status" value="1"/>
</dbReference>
<sequence length="111" mass="12988">MKCKICGDKAIRPYLGILVCPSCRIFFKRNVKTKQTQLKCRYNKNCEINLFNRHICSYCRLKKCFSNGMKSNLLCSSLSKQKSNRIQRNQSEKFPTLNLLRSDQSTLNNDQ</sequence>
<dbReference type="GO" id="GO:0045944">
    <property type="term" value="P:positive regulation of transcription by RNA polymerase II"/>
    <property type="evidence" value="ECO:0007669"/>
    <property type="project" value="TreeGrafter"/>
</dbReference>
<dbReference type="GO" id="GO:0000122">
    <property type="term" value="P:negative regulation of transcription by RNA polymerase II"/>
    <property type="evidence" value="ECO:0007669"/>
    <property type="project" value="TreeGrafter"/>
</dbReference>
<keyword evidence="4" id="KW-0805">Transcription regulation</keyword>
<evidence type="ECO:0000259" key="9">
    <source>
        <dbReference type="PROSITE" id="PS51030"/>
    </source>
</evidence>
<dbReference type="GO" id="GO:0030154">
    <property type="term" value="P:cell differentiation"/>
    <property type="evidence" value="ECO:0007669"/>
    <property type="project" value="TreeGrafter"/>
</dbReference>